<proteinExistence type="predicted"/>
<reference evidence="1 2" key="1">
    <citation type="submission" date="2015-09" db="EMBL/GenBank/DDBJ databases">
        <title>Draft genome sequence of Kouleothrix aurantiaca JCM 19913.</title>
        <authorList>
            <person name="Hemp J."/>
        </authorList>
    </citation>
    <scope>NUCLEOTIDE SEQUENCE [LARGE SCALE GENOMIC DNA]</scope>
    <source>
        <strain evidence="1 2">COM-B</strain>
    </source>
</reference>
<dbReference type="Proteomes" id="UP000050509">
    <property type="component" value="Unassembled WGS sequence"/>
</dbReference>
<evidence type="ECO:0000313" key="2">
    <source>
        <dbReference type="Proteomes" id="UP000050509"/>
    </source>
</evidence>
<evidence type="ECO:0000313" key="1">
    <source>
        <dbReference type="EMBL" id="KPV49525.1"/>
    </source>
</evidence>
<dbReference type="Gene3D" id="2.60.120.260">
    <property type="entry name" value="Galactose-binding domain-like"/>
    <property type="match status" value="1"/>
</dbReference>
<dbReference type="EMBL" id="LJCR01001911">
    <property type="protein sequence ID" value="KPV49525.1"/>
    <property type="molecule type" value="Genomic_DNA"/>
</dbReference>
<feature type="non-terminal residue" evidence="1">
    <location>
        <position position="92"/>
    </location>
</feature>
<comment type="caution">
    <text evidence="1">The sequence shown here is derived from an EMBL/GenBank/DDBJ whole genome shotgun (WGS) entry which is preliminary data.</text>
</comment>
<protein>
    <submittedName>
        <fullName evidence="1">Uncharacterized protein</fullName>
    </submittedName>
</protein>
<gene>
    <name evidence="1" type="ORF">SE17_32100</name>
</gene>
<sequence length="92" mass="10069">MRVLLDHNPLAPIDDPLAAEAAAPESRPHWLAPATPGATPAVDAYRLRFSLAEAITARIHVSADERYELLLDGARLGRGPERGTARAWRYES</sequence>
<organism evidence="1 2">
    <name type="scientific">Kouleothrix aurantiaca</name>
    <dbReference type="NCBI Taxonomy" id="186479"/>
    <lineage>
        <taxon>Bacteria</taxon>
        <taxon>Bacillati</taxon>
        <taxon>Chloroflexota</taxon>
        <taxon>Chloroflexia</taxon>
        <taxon>Chloroflexales</taxon>
        <taxon>Roseiflexineae</taxon>
        <taxon>Roseiflexaceae</taxon>
        <taxon>Kouleothrix</taxon>
    </lineage>
</organism>
<keyword evidence="2" id="KW-1185">Reference proteome</keyword>
<dbReference type="AlphaFoldDB" id="A0A0N8PRC3"/>
<accession>A0A0N8PRC3</accession>
<name>A0A0N8PRC3_9CHLR</name>